<feature type="compositionally biased region" description="Basic residues" evidence="3">
    <location>
        <begin position="477"/>
        <end position="488"/>
    </location>
</feature>
<feature type="region of interest" description="Disordered" evidence="3">
    <location>
        <begin position="167"/>
        <end position="203"/>
    </location>
</feature>
<dbReference type="GO" id="GO:0005634">
    <property type="term" value="C:nucleus"/>
    <property type="evidence" value="ECO:0007669"/>
    <property type="project" value="UniProtKB-SubCell"/>
</dbReference>
<feature type="compositionally biased region" description="Basic and acidic residues" evidence="3">
    <location>
        <begin position="280"/>
        <end position="289"/>
    </location>
</feature>
<feature type="compositionally biased region" description="Basic and acidic residues" evidence="3">
    <location>
        <begin position="253"/>
        <end position="272"/>
    </location>
</feature>
<feature type="compositionally biased region" description="Low complexity" evidence="3">
    <location>
        <begin position="358"/>
        <end position="372"/>
    </location>
</feature>
<evidence type="ECO:0000313" key="6">
    <source>
        <dbReference type="Proteomes" id="UP000275078"/>
    </source>
</evidence>
<proteinExistence type="predicted"/>
<accession>A0A3N4II35</accession>
<dbReference type="InterPro" id="IPR039896">
    <property type="entry name" value="Red-like"/>
</dbReference>
<evidence type="ECO:0000256" key="1">
    <source>
        <dbReference type="ARBA" id="ARBA00004123"/>
    </source>
</evidence>
<feature type="region of interest" description="Disordered" evidence="3">
    <location>
        <begin position="58"/>
        <end position="79"/>
    </location>
</feature>
<keyword evidence="2" id="KW-0539">Nucleus</keyword>
<evidence type="ECO:0000313" key="5">
    <source>
        <dbReference type="EMBL" id="RPA85286.1"/>
    </source>
</evidence>
<sequence>MNNDQFRKLLLSDTPRNPSSTPRDAPSATPSLGTRQRSFVPMTPRAVSLKHDFASEARALKTGGNSKGGRPSKKFRTSAPLGVKLGAGYVDRAKARETPTTAEDEEIAEREKRLEQLREAAQRGEVDYDVLVEQSRALGGDVKSTHLVRGLDFRLLEKVKKGEDVMGSIVGEKKEEGKKAEEEDEEEEEDNGEELDEELDAALGKEVAPLEKVVAKKKTREEMLAELKEMREKAKQEAAGLGSKFKTIGGKQEPQKAEKPKYKTVIGKDGKVKKLKRKEKKEEDIKPKGEVLGMMPPPPKPSQVQKVEDDDFDIFEGVGTDYDPLAGIRDDDDDSSDDEKDKEKKEQKEEGEVKEASKPAADAAAAAADTASMPPPPKPKINYFNDETEKEEESMPKSTADLLAANPDLAMALKKAAHIAEKQEKQKSEEEMAKEKRIREMLEAGDRDMMDMDMGFGGSTDYGDDDEEDGPITAGPGKKRKRGNKKPNAKKDDVESVMKFAKR</sequence>
<feature type="compositionally biased region" description="Acidic residues" evidence="3">
    <location>
        <begin position="182"/>
        <end position="200"/>
    </location>
</feature>
<protein>
    <recommendedName>
        <fullName evidence="4">RED-like N-terminal domain-containing protein</fullName>
    </recommendedName>
</protein>
<comment type="subcellular location">
    <subcellularLocation>
        <location evidence="1">Nucleus</location>
    </subcellularLocation>
</comment>
<keyword evidence="6" id="KW-1185">Reference proteome</keyword>
<organism evidence="5 6">
    <name type="scientific">Ascobolus immersus RN42</name>
    <dbReference type="NCBI Taxonomy" id="1160509"/>
    <lineage>
        <taxon>Eukaryota</taxon>
        <taxon>Fungi</taxon>
        <taxon>Dikarya</taxon>
        <taxon>Ascomycota</taxon>
        <taxon>Pezizomycotina</taxon>
        <taxon>Pezizomycetes</taxon>
        <taxon>Pezizales</taxon>
        <taxon>Ascobolaceae</taxon>
        <taxon>Ascobolus</taxon>
    </lineage>
</organism>
<name>A0A3N4II35_ASCIM</name>
<feature type="compositionally biased region" description="Basic and acidic residues" evidence="3">
    <location>
        <begin position="339"/>
        <end position="357"/>
    </location>
</feature>
<dbReference type="Proteomes" id="UP000275078">
    <property type="component" value="Unassembled WGS sequence"/>
</dbReference>
<reference evidence="5 6" key="1">
    <citation type="journal article" date="2018" name="Nat. Ecol. Evol.">
        <title>Pezizomycetes genomes reveal the molecular basis of ectomycorrhizal truffle lifestyle.</title>
        <authorList>
            <person name="Murat C."/>
            <person name="Payen T."/>
            <person name="Noel B."/>
            <person name="Kuo A."/>
            <person name="Morin E."/>
            <person name="Chen J."/>
            <person name="Kohler A."/>
            <person name="Krizsan K."/>
            <person name="Balestrini R."/>
            <person name="Da Silva C."/>
            <person name="Montanini B."/>
            <person name="Hainaut M."/>
            <person name="Levati E."/>
            <person name="Barry K.W."/>
            <person name="Belfiori B."/>
            <person name="Cichocki N."/>
            <person name="Clum A."/>
            <person name="Dockter R.B."/>
            <person name="Fauchery L."/>
            <person name="Guy J."/>
            <person name="Iotti M."/>
            <person name="Le Tacon F."/>
            <person name="Lindquist E.A."/>
            <person name="Lipzen A."/>
            <person name="Malagnac F."/>
            <person name="Mello A."/>
            <person name="Molinier V."/>
            <person name="Miyauchi S."/>
            <person name="Poulain J."/>
            <person name="Riccioni C."/>
            <person name="Rubini A."/>
            <person name="Sitrit Y."/>
            <person name="Splivallo R."/>
            <person name="Traeger S."/>
            <person name="Wang M."/>
            <person name="Zifcakova L."/>
            <person name="Wipf D."/>
            <person name="Zambonelli A."/>
            <person name="Paolocci F."/>
            <person name="Nowrousian M."/>
            <person name="Ottonello S."/>
            <person name="Baldrian P."/>
            <person name="Spatafora J.W."/>
            <person name="Henrissat B."/>
            <person name="Nagy L.G."/>
            <person name="Aury J.M."/>
            <person name="Wincker P."/>
            <person name="Grigoriev I.V."/>
            <person name="Bonfante P."/>
            <person name="Martin F.M."/>
        </authorList>
    </citation>
    <scope>NUCLEOTIDE SEQUENCE [LARGE SCALE GENOMIC DNA]</scope>
    <source>
        <strain evidence="5 6">RN42</strain>
    </source>
</reference>
<feature type="region of interest" description="Disordered" evidence="3">
    <location>
        <begin position="1"/>
        <end position="44"/>
    </location>
</feature>
<dbReference type="InterPro" id="IPR012916">
    <property type="entry name" value="RED_N"/>
</dbReference>
<evidence type="ECO:0000256" key="3">
    <source>
        <dbReference type="SAM" id="MobiDB-lite"/>
    </source>
</evidence>
<evidence type="ECO:0000256" key="2">
    <source>
        <dbReference type="ARBA" id="ARBA00023242"/>
    </source>
</evidence>
<dbReference type="Pfam" id="PF07808">
    <property type="entry name" value="RED_N"/>
    <property type="match status" value="1"/>
</dbReference>
<dbReference type="PANTHER" id="PTHR12765">
    <property type="entry name" value="RED PROTEIN IK FACTOR CYTOKINE IK"/>
    <property type="match status" value="1"/>
</dbReference>
<feature type="region of interest" description="Disordered" evidence="3">
    <location>
        <begin position="90"/>
        <end position="109"/>
    </location>
</feature>
<feature type="compositionally biased region" description="Basic and acidic residues" evidence="3">
    <location>
        <begin position="171"/>
        <end position="181"/>
    </location>
</feature>
<dbReference type="STRING" id="1160509.A0A3N4II35"/>
<dbReference type="OrthoDB" id="3366823at2759"/>
<feature type="compositionally biased region" description="Polar residues" evidence="3">
    <location>
        <begin position="14"/>
        <end position="37"/>
    </location>
</feature>
<feature type="region of interest" description="Disordered" evidence="3">
    <location>
        <begin position="443"/>
        <end position="503"/>
    </location>
</feature>
<dbReference type="EMBL" id="ML119654">
    <property type="protein sequence ID" value="RPA85286.1"/>
    <property type="molecule type" value="Genomic_DNA"/>
</dbReference>
<evidence type="ECO:0000259" key="4">
    <source>
        <dbReference type="Pfam" id="PF07808"/>
    </source>
</evidence>
<dbReference type="AlphaFoldDB" id="A0A3N4II35"/>
<feature type="region of interest" description="Disordered" evidence="3">
    <location>
        <begin position="235"/>
        <end position="398"/>
    </location>
</feature>
<feature type="domain" description="RED-like N-terminal" evidence="4">
    <location>
        <begin position="88"/>
        <end position="223"/>
    </location>
</feature>
<gene>
    <name evidence="5" type="ORF">BJ508DRAFT_322729</name>
</gene>